<dbReference type="AlphaFoldDB" id="A0A6G3XYK7"/>
<accession>A0A6G3XYK7</accession>
<dbReference type="InterPro" id="IPR015928">
    <property type="entry name" value="Aconitase/3IPM_dehydase_swvl"/>
</dbReference>
<protein>
    <submittedName>
        <fullName evidence="1">3-isopropylmalate dehydratase small subunit</fullName>
    </submittedName>
</protein>
<comment type="caution">
    <text evidence="1">The sequence shown here is derived from an EMBL/GenBank/DDBJ whole genome shotgun (WGS) entry which is preliminary data.</text>
</comment>
<sequence>EADPTVEVTVDLEARQVRAEGITADFELDENARWRLLNGLDDISLTLQNEADIAAYEAARPAFKPRTIAA</sequence>
<feature type="non-terminal residue" evidence="1">
    <location>
        <position position="1"/>
    </location>
</feature>
<evidence type="ECO:0000313" key="1">
    <source>
        <dbReference type="EMBL" id="NEE22886.1"/>
    </source>
</evidence>
<name>A0A6G3XYK7_9ACTN</name>
<proteinExistence type="predicted"/>
<organism evidence="1">
    <name type="scientific">Streptomyces sp. SID7499</name>
    <dbReference type="NCBI Taxonomy" id="2706086"/>
    <lineage>
        <taxon>Bacteria</taxon>
        <taxon>Bacillati</taxon>
        <taxon>Actinomycetota</taxon>
        <taxon>Actinomycetes</taxon>
        <taxon>Kitasatosporales</taxon>
        <taxon>Streptomycetaceae</taxon>
        <taxon>Streptomyces</taxon>
    </lineage>
</organism>
<dbReference type="SUPFAM" id="SSF52016">
    <property type="entry name" value="LeuD/IlvD-like"/>
    <property type="match status" value="1"/>
</dbReference>
<dbReference type="Gene3D" id="3.20.19.10">
    <property type="entry name" value="Aconitase, domain 4"/>
    <property type="match status" value="1"/>
</dbReference>
<dbReference type="EMBL" id="JAAGMN010010042">
    <property type="protein sequence ID" value="NEE22886.1"/>
    <property type="molecule type" value="Genomic_DNA"/>
</dbReference>
<reference evidence="1" key="1">
    <citation type="submission" date="2020-01" db="EMBL/GenBank/DDBJ databases">
        <title>Insect and environment-associated Actinomycetes.</title>
        <authorList>
            <person name="Currrie C."/>
            <person name="Chevrette M."/>
            <person name="Carlson C."/>
            <person name="Stubbendieck R."/>
            <person name="Wendt-Pienkowski E."/>
        </authorList>
    </citation>
    <scope>NUCLEOTIDE SEQUENCE</scope>
    <source>
        <strain evidence="1">SID7499</strain>
    </source>
</reference>
<gene>
    <name evidence="1" type="ORF">G3M58_92590</name>
</gene>